<reference evidence="3" key="1">
    <citation type="submission" date="2014-08" db="EMBL/GenBank/DDBJ databases">
        <title>Draft genome sequences of Sphingobium herbicidovorans.</title>
        <authorList>
            <person name="Gan H.M."/>
            <person name="Gan H.Y."/>
            <person name="Savka M.A."/>
        </authorList>
    </citation>
    <scope>NUCLEOTIDE SEQUENCE [LARGE SCALE GENOMIC DNA]</scope>
    <source>
        <strain evidence="3">NBRC 16415</strain>
    </source>
</reference>
<evidence type="ECO:0000313" key="3">
    <source>
        <dbReference type="EMBL" id="KFG91538.1"/>
    </source>
</evidence>
<feature type="region of interest" description="Disordered" evidence="1">
    <location>
        <begin position="1"/>
        <end position="55"/>
    </location>
</feature>
<keyword evidence="4" id="KW-1185">Reference proteome</keyword>
<dbReference type="EMBL" id="JFZA02000003">
    <property type="protein sequence ID" value="KFG91538.1"/>
    <property type="molecule type" value="Genomic_DNA"/>
</dbReference>
<proteinExistence type="predicted"/>
<dbReference type="AlphaFoldDB" id="A0A086PDS0"/>
<comment type="caution">
    <text evidence="3">The sequence shown here is derived from an EMBL/GenBank/DDBJ whole genome shotgun (WGS) entry which is preliminary data.</text>
</comment>
<evidence type="ECO:0000259" key="2">
    <source>
        <dbReference type="Pfam" id="PF18821"/>
    </source>
</evidence>
<feature type="domain" description="Large polyvalent protein-associated" evidence="2">
    <location>
        <begin position="74"/>
        <end position="160"/>
    </location>
</feature>
<evidence type="ECO:0000313" key="4">
    <source>
        <dbReference type="Proteomes" id="UP000024284"/>
    </source>
</evidence>
<dbReference type="eggNOG" id="COG3843">
    <property type="taxonomic scope" value="Bacteria"/>
</dbReference>
<dbReference type="PATRIC" id="fig|1219045.3.peg.751"/>
<dbReference type="STRING" id="76947.GCA_002080435_03585"/>
<dbReference type="Proteomes" id="UP000024284">
    <property type="component" value="Unassembled WGS sequence"/>
</dbReference>
<feature type="region of interest" description="Disordered" evidence="1">
    <location>
        <begin position="255"/>
        <end position="287"/>
    </location>
</feature>
<sequence length="287" mass="31906">MAAEKPLTPRGTGKRSNTIGQDAGVRPRNAAQPSLEPAKMGKSFDPSVLQAASPGDIPDALRKRYFSATSKWSGEPAYFTTAQAKEPAFRDQGRRLITSSESDEVVRDLVAIARHRGWSHVHVTGSETFRRAAWLEASRQGLEVRGYRPSERDLQELDRVRRDASRNSIAPAVTAPASREPGRNRRQPDESSRQTPSEQSREKNARAAQSQLRVIETVVRAALFDDPDAVARVMKVANDKVQTHLQAGWQFQAAKVRDTSVRAVEPSGRNRREPGKERAPLQRSRGR</sequence>
<gene>
    <name evidence="3" type="ORF">BV98_000735</name>
</gene>
<feature type="compositionally biased region" description="Basic and acidic residues" evidence="1">
    <location>
        <begin position="180"/>
        <end position="192"/>
    </location>
</feature>
<protein>
    <submittedName>
        <fullName evidence="3">DNA transfer TraO-like protein</fullName>
    </submittedName>
</protein>
<feature type="compositionally biased region" description="Basic and acidic residues" evidence="1">
    <location>
        <begin position="268"/>
        <end position="280"/>
    </location>
</feature>
<organism evidence="3 4">
    <name type="scientific">Sphingobium herbicidovorans (strain ATCC 700291 / DSM 11019 / CCUG 56400 / KCTC 2939 / LMG 18315 / NBRC 16415 / MH)</name>
    <name type="common">Sphingomonas herbicidovorans</name>
    <dbReference type="NCBI Taxonomy" id="1219045"/>
    <lineage>
        <taxon>Bacteria</taxon>
        <taxon>Pseudomonadati</taxon>
        <taxon>Pseudomonadota</taxon>
        <taxon>Alphaproteobacteria</taxon>
        <taxon>Sphingomonadales</taxon>
        <taxon>Sphingomonadaceae</taxon>
        <taxon>Sphingobium</taxon>
    </lineage>
</organism>
<dbReference type="InterPro" id="IPR040677">
    <property type="entry name" value="LPD7"/>
</dbReference>
<name>A0A086PDS0_SPHHM</name>
<dbReference type="Pfam" id="PF18821">
    <property type="entry name" value="LPD7"/>
    <property type="match status" value="1"/>
</dbReference>
<feature type="compositionally biased region" description="Basic and acidic residues" evidence="1">
    <location>
        <begin position="155"/>
        <end position="165"/>
    </location>
</feature>
<evidence type="ECO:0000256" key="1">
    <source>
        <dbReference type="SAM" id="MobiDB-lite"/>
    </source>
</evidence>
<dbReference type="OrthoDB" id="7873036at2"/>
<feature type="region of interest" description="Disordered" evidence="1">
    <location>
        <begin position="155"/>
        <end position="211"/>
    </location>
</feature>
<accession>A0A086PDS0</accession>
<dbReference type="RefSeq" id="WP_037462756.1">
    <property type="nucleotide sequence ID" value="NZ_BCZD01000020.1"/>
</dbReference>